<protein>
    <submittedName>
        <fullName evidence="1">Uncharacterized protein</fullName>
    </submittedName>
</protein>
<dbReference type="InterPro" id="IPR028015">
    <property type="entry name" value="CCDC84-like"/>
</dbReference>
<dbReference type="Pfam" id="PF14968">
    <property type="entry name" value="CCDC84"/>
    <property type="match status" value="1"/>
</dbReference>
<proteinExistence type="predicted"/>
<gene>
    <name evidence="1" type="ORF">CB5_LOCUS1727</name>
</gene>
<name>A0A6V7NJN5_ANACO</name>
<dbReference type="AlphaFoldDB" id="A0A6V7NJN5"/>
<dbReference type="PANTHER" id="PTHR31198:SF1">
    <property type="entry name" value="CENTROSOMAL AT-AC SPLICING FACTOR"/>
    <property type="match status" value="1"/>
</dbReference>
<reference evidence="1" key="1">
    <citation type="submission" date="2020-07" db="EMBL/GenBank/DDBJ databases">
        <authorList>
            <person name="Lin J."/>
        </authorList>
    </citation>
    <scope>NUCLEOTIDE SEQUENCE</scope>
</reference>
<dbReference type="EMBL" id="LR862139">
    <property type="protein sequence ID" value="CAD1818516.1"/>
    <property type="molecule type" value="Genomic_DNA"/>
</dbReference>
<evidence type="ECO:0000313" key="1">
    <source>
        <dbReference type="EMBL" id="CAD1818516.1"/>
    </source>
</evidence>
<accession>A0A6V7NJN5</accession>
<sequence>MNGVSDSSAFSQPLTQWPHWEGLFVEVTSHLRGVSTLLSRFRAKLSELRFFLRHPSPLCPEQAHINCLWCPFCALDLSELASAFAWYSPLLDAPRSRAL</sequence>
<dbReference type="PANTHER" id="PTHR31198">
    <property type="entry name" value="COILED-COIL DOMAIN-CONTAINING PROTEIN 84"/>
    <property type="match status" value="1"/>
</dbReference>
<organism evidence="1">
    <name type="scientific">Ananas comosus var. bracteatus</name>
    <name type="common">red pineapple</name>
    <dbReference type="NCBI Taxonomy" id="296719"/>
    <lineage>
        <taxon>Eukaryota</taxon>
        <taxon>Viridiplantae</taxon>
        <taxon>Streptophyta</taxon>
        <taxon>Embryophyta</taxon>
        <taxon>Tracheophyta</taxon>
        <taxon>Spermatophyta</taxon>
        <taxon>Magnoliopsida</taxon>
        <taxon>Liliopsida</taxon>
        <taxon>Poales</taxon>
        <taxon>Bromeliaceae</taxon>
        <taxon>Bromelioideae</taxon>
        <taxon>Ananas</taxon>
    </lineage>
</organism>